<name>A0A1Q8T8T5_9GAMM</name>
<accession>A0A1Q8T8T5</accession>
<sequence>MSETPLGVLTGDIVGSRRINDHTRLDQALESTLGLLESQYGARVDRYRGDGFQVALRSPAQAMTAAVLARAALIRHSPSRRETWDARIAVAIGSGHLPKTGRFASANGEVYVRSGQALDALSEGDTRFALSLPEPDDTLALLTRFADATLQGWTHNAAEVMYWQLQHAETQKALAKRLGRAQSTIHQRLHAARWPLIEEYLAHVEQRIAAIMEASR</sequence>
<protein>
    <recommendedName>
        <fullName evidence="3">Guanylate cyclase domain-containing protein</fullName>
    </recommendedName>
</protein>
<dbReference type="Proteomes" id="UP000186806">
    <property type="component" value="Unassembled WGS sequence"/>
</dbReference>
<dbReference type="Gene3D" id="3.30.70.1230">
    <property type="entry name" value="Nucleotide cyclase"/>
    <property type="match status" value="1"/>
</dbReference>
<keyword evidence="2" id="KW-1185">Reference proteome</keyword>
<organism evidence="1 2">
    <name type="scientific">Chromohalobacter japonicus</name>
    <dbReference type="NCBI Taxonomy" id="223900"/>
    <lineage>
        <taxon>Bacteria</taxon>
        <taxon>Pseudomonadati</taxon>
        <taxon>Pseudomonadota</taxon>
        <taxon>Gammaproteobacteria</taxon>
        <taxon>Oceanospirillales</taxon>
        <taxon>Halomonadaceae</taxon>
        <taxon>Chromohalobacter</taxon>
    </lineage>
</organism>
<comment type="caution">
    <text evidence="1">The sequence shown here is derived from an EMBL/GenBank/DDBJ whole genome shotgun (WGS) entry which is preliminary data.</text>
</comment>
<reference evidence="1 2" key="1">
    <citation type="submission" date="2016-12" db="EMBL/GenBank/DDBJ databases">
        <title>Draft genome sequences of strains Salinicola socius SMB35, Salinicola sp. MH3R3-1 and Chromohalobacter sp. SMB17 from the Verkhnekamsk potash mining region of Russia.</title>
        <authorList>
            <person name="Mavrodi D.V."/>
            <person name="Olsson B.E."/>
            <person name="Korsakova E.S."/>
            <person name="Pyankova A."/>
            <person name="Mavrodi O.V."/>
            <person name="Plotnikova E.G."/>
        </authorList>
    </citation>
    <scope>NUCLEOTIDE SEQUENCE [LARGE SCALE GENOMIC DNA]</scope>
    <source>
        <strain evidence="1 2">SMB17</strain>
    </source>
</reference>
<dbReference type="STRING" id="223900.GCA_000821045_02342"/>
<dbReference type="EMBL" id="MSDQ01000045">
    <property type="protein sequence ID" value="OLO10018.1"/>
    <property type="molecule type" value="Genomic_DNA"/>
</dbReference>
<dbReference type="InterPro" id="IPR029787">
    <property type="entry name" value="Nucleotide_cyclase"/>
</dbReference>
<gene>
    <name evidence="1" type="ORF">BTW10_16960</name>
</gene>
<proteinExistence type="predicted"/>
<evidence type="ECO:0008006" key="3">
    <source>
        <dbReference type="Google" id="ProtNLM"/>
    </source>
</evidence>
<evidence type="ECO:0000313" key="1">
    <source>
        <dbReference type="EMBL" id="OLO10018.1"/>
    </source>
</evidence>
<dbReference type="SUPFAM" id="SSF55073">
    <property type="entry name" value="Nucleotide cyclase"/>
    <property type="match status" value="1"/>
</dbReference>
<dbReference type="AlphaFoldDB" id="A0A1Q8T8T5"/>
<dbReference type="RefSeq" id="WP_075370425.1">
    <property type="nucleotide sequence ID" value="NZ_MSDQ01000045.1"/>
</dbReference>
<evidence type="ECO:0000313" key="2">
    <source>
        <dbReference type="Proteomes" id="UP000186806"/>
    </source>
</evidence>